<proteinExistence type="predicted"/>
<keyword evidence="2" id="KW-1185">Reference proteome</keyword>
<protein>
    <submittedName>
        <fullName evidence="1">Uncharacterized protein</fullName>
    </submittedName>
</protein>
<dbReference type="AlphaFoldDB" id="A0A6A6E1C3"/>
<dbReference type="OrthoDB" id="6359816at2759"/>
<accession>A0A6A6E1C3</accession>
<dbReference type="Proteomes" id="UP000800200">
    <property type="component" value="Unassembled WGS sequence"/>
</dbReference>
<evidence type="ECO:0000313" key="2">
    <source>
        <dbReference type="Proteomes" id="UP000800200"/>
    </source>
</evidence>
<evidence type="ECO:0000313" key="1">
    <source>
        <dbReference type="EMBL" id="KAF2185747.1"/>
    </source>
</evidence>
<name>A0A6A6E1C3_9PEZI</name>
<gene>
    <name evidence="1" type="ORF">K469DRAFT_777600</name>
</gene>
<organism evidence="1 2">
    <name type="scientific">Zopfia rhizophila CBS 207.26</name>
    <dbReference type="NCBI Taxonomy" id="1314779"/>
    <lineage>
        <taxon>Eukaryota</taxon>
        <taxon>Fungi</taxon>
        <taxon>Dikarya</taxon>
        <taxon>Ascomycota</taxon>
        <taxon>Pezizomycotina</taxon>
        <taxon>Dothideomycetes</taxon>
        <taxon>Dothideomycetes incertae sedis</taxon>
        <taxon>Zopfiaceae</taxon>
        <taxon>Zopfia</taxon>
    </lineage>
</organism>
<dbReference type="EMBL" id="ML994632">
    <property type="protein sequence ID" value="KAF2185747.1"/>
    <property type="molecule type" value="Genomic_DNA"/>
</dbReference>
<sequence length="214" mass="23966">MYAGATAVKIKGPSKGNPFEITPFHIQIVDNPTDVWETNIKFLVSPKPTEEGKLKWSTVYWMTGLSPTSLSSRHPKEASGGTMELHDDDPNHFEFLLKFLYDNVYDNDYVKDIAGITFQTSPGLMLAYICWSANDTPMGRTIAVSILENGAWRSDLTKCPEAFNSLIRKYPIFAADLILEVSEPNQFPSAKEAQRFFSTDGVVLRGKLAPIIRQ</sequence>
<reference evidence="1" key="1">
    <citation type="journal article" date="2020" name="Stud. Mycol.">
        <title>101 Dothideomycetes genomes: a test case for predicting lifestyles and emergence of pathogens.</title>
        <authorList>
            <person name="Haridas S."/>
            <person name="Albert R."/>
            <person name="Binder M."/>
            <person name="Bloem J."/>
            <person name="Labutti K."/>
            <person name="Salamov A."/>
            <person name="Andreopoulos B."/>
            <person name="Baker S."/>
            <person name="Barry K."/>
            <person name="Bills G."/>
            <person name="Bluhm B."/>
            <person name="Cannon C."/>
            <person name="Castanera R."/>
            <person name="Culley D."/>
            <person name="Daum C."/>
            <person name="Ezra D."/>
            <person name="Gonzalez J."/>
            <person name="Henrissat B."/>
            <person name="Kuo A."/>
            <person name="Liang C."/>
            <person name="Lipzen A."/>
            <person name="Lutzoni F."/>
            <person name="Magnuson J."/>
            <person name="Mondo S."/>
            <person name="Nolan M."/>
            <person name="Ohm R."/>
            <person name="Pangilinan J."/>
            <person name="Park H.-J."/>
            <person name="Ramirez L."/>
            <person name="Alfaro M."/>
            <person name="Sun H."/>
            <person name="Tritt A."/>
            <person name="Yoshinaga Y."/>
            <person name="Zwiers L.-H."/>
            <person name="Turgeon B."/>
            <person name="Goodwin S."/>
            <person name="Spatafora J."/>
            <person name="Crous P."/>
            <person name="Grigoriev I."/>
        </authorList>
    </citation>
    <scope>NUCLEOTIDE SEQUENCE</scope>
    <source>
        <strain evidence="1">CBS 207.26</strain>
    </source>
</reference>